<dbReference type="InterPro" id="IPR046336">
    <property type="entry name" value="Lon_prtase_N_sf"/>
</dbReference>
<sequence>MRTEMTNLIILENWLLPKGRLELRITQTEVLQLIARHFKHGERIALGVQSSEGSFLPCMRHAVDVQVVDFFQLDDESLSFVFEGVQRLKVCETHPVSESLWQAKVRRLPDWPEQGLEKEFKVLSRALEYFYQTNPDISELYSHVHLEDANWVSQRWLEVLPIIDQDKLHLVNQPDCSEAMSFVLKMIIEQQIQ</sequence>
<reference evidence="2" key="1">
    <citation type="journal article" date="2014" name="Int. J. Syst. Evol. Microbiol.">
        <title>Complete genome sequence of Corynebacterium casei LMG S-19264T (=DSM 44701T), isolated from a smear-ripened cheese.</title>
        <authorList>
            <consortium name="US DOE Joint Genome Institute (JGI-PGF)"/>
            <person name="Walter F."/>
            <person name="Albersmeier A."/>
            <person name="Kalinowski J."/>
            <person name="Ruckert C."/>
        </authorList>
    </citation>
    <scope>NUCLEOTIDE SEQUENCE</scope>
    <source>
        <strain evidence="2">NBRC 101628</strain>
    </source>
</reference>
<evidence type="ECO:0000313" key="2">
    <source>
        <dbReference type="EMBL" id="GLP95765.1"/>
    </source>
</evidence>
<accession>A0AA37RU18</accession>
<dbReference type="Gene3D" id="1.10.4060.10">
    <property type="entry name" value="BPP1347 like domain"/>
    <property type="match status" value="1"/>
</dbReference>
<dbReference type="Proteomes" id="UP001161422">
    <property type="component" value="Unassembled WGS sequence"/>
</dbReference>
<name>A0AA37RU18_9GAMM</name>
<dbReference type="SUPFAM" id="SSF88697">
    <property type="entry name" value="PUA domain-like"/>
    <property type="match status" value="1"/>
</dbReference>
<comment type="caution">
    <text evidence="2">The sequence shown here is derived from an EMBL/GenBank/DDBJ whole genome shotgun (WGS) entry which is preliminary data.</text>
</comment>
<dbReference type="EMBL" id="BSNC01000003">
    <property type="protein sequence ID" value="GLP95765.1"/>
    <property type="molecule type" value="Genomic_DNA"/>
</dbReference>
<dbReference type="InterPro" id="IPR003111">
    <property type="entry name" value="Lon_prtase_N"/>
</dbReference>
<keyword evidence="3" id="KW-1185">Reference proteome</keyword>
<dbReference type="InterPro" id="IPR015947">
    <property type="entry name" value="PUA-like_sf"/>
</dbReference>
<proteinExistence type="predicted"/>
<gene>
    <name evidence="2" type="ORF">GCM10007895_10710</name>
</gene>
<dbReference type="GO" id="GO:0008233">
    <property type="term" value="F:peptidase activity"/>
    <property type="evidence" value="ECO:0007669"/>
    <property type="project" value="UniProtKB-KW"/>
</dbReference>
<dbReference type="Gene3D" id="2.30.130.40">
    <property type="entry name" value="LON domain-like"/>
    <property type="match status" value="1"/>
</dbReference>
<dbReference type="RefSeq" id="WP_095506337.1">
    <property type="nucleotide sequence ID" value="NZ_BSNC01000003.1"/>
</dbReference>
<organism evidence="2 3">
    <name type="scientific">Paraferrimonas sedimenticola</name>
    <dbReference type="NCBI Taxonomy" id="375674"/>
    <lineage>
        <taxon>Bacteria</taxon>
        <taxon>Pseudomonadati</taxon>
        <taxon>Pseudomonadota</taxon>
        <taxon>Gammaproteobacteria</taxon>
        <taxon>Alteromonadales</taxon>
        <taxon>Ferrimonadaceae</taxon>
        <taxon>Paraferrimonas</taxon>
    </lineage>
</organism>
<dbReference type="GO" id="GO:0006508">
    <property type="term" value="P:proteolysis"/>
    <property type="evidence" value="ECO:0007669"/>
    <property type="project" value="UniProtKB-KW"/>
</dbReference>
<reference evidence="2" key="2">
    <citation type="submission" date="2023-01" db="EMBL/GenBank/DDBJ databases">
        <title>Draft genome sequence of Paraferrimonas sedimenticola strain NBRC 101628.</title>
        <authorList>
            <person name="Sun Q."/>
            <person name="Mori K."/>
        </authorList>
    </citation>
    <scope>NUCLEOTIDE SEQUENCE</scope>
    <source>
        <strain evidence="2">NBRC 101628</strain>
    </source>
</reference>
<keyword evidence="2" id="KW-0378">Hydrolase</keyword>
<evidence type="ECO:0000259" key="1">
    <source>
        <dbReference type="Pfam" id="PF02190"/>
    </source>
</evidence>
<dbReference type="Pfam" id="PF02190">
    <property type="entry name" value="LON_substr_bdg"/>
    <property type="match status" value="1"/>
</dbReference>
<evidence type="ECO:0000313" key="3">
    <source>
        <dbReference type="Proteomes" id="UP001161422"/>
    </source>
</evidence>
<dbReference type="AlphaFoldDB" id="A0AA37RU18"/>
<keyword evidence="2" id="KW-0645">Protease</keyword>
<feature type="domain" description="Lon N-terminal" evidence="1">
    <location>
        <begin position="10"/>
        <end position="187"/>
    </location>
</feature>
<protein>
    <submittedName>
        <fullName evidence="2">ATP-dependent protease</fullName>
    </submittedName>
</protein>